<evidence type="ECO:0000256" key="2">
    <source>
        <dbReference type="ARBA" id="ARBA00022750"/>
    </source>
</evidence>
<evidence type="ECO:0000256" key="4">
    <source>
        <dbReference type="PIRSR" id="PIRSR601461-2"/>
    </source>
</evidence>
<feature type="chain" id="PRO_5042153729" description="Peptidase A1 domain-containing protein" evidence="6">
    <location>
        <begin position="23"/>
        <end position="464"/>
    </location>
</feature>
<organism evidence="8 9">
    <name type="scientific">Fusarium torulosum</name>
    <dbReference type="NCBI Taxonomy" id="33205"/>
    <lineage>
        <taxon>Eukaryota</taxon>
        <taxon>Fungi</taxon>
        <taxon>Dikarya</taxon>
        <taxon>Ascomycota</taxon>
        <taxon>Pezizomycotina</taxon>
        <taxon>Sordariomycetes</taxon>
        <taxon>Hypocreomycetidae</taxon>
        <taxon>Hypocreales</taxon>
        <taxon>Nectriaceae</taxon>
        <taxon>Fusarium</taxon>
    </lineage>
</organism>
<keyword evidence="4" id="KW-1015">Disulfide bond</keyword>
<feature type="active site" evidence="3">
    <location>
        <position position="65"/>
    </location>
</feature>
<evidence type="ECO:0000256" key="5">
    <source>
        <dbReference type="RuleBase" id="RU000454"/>
    </source>
</evidence>
<keyword evidence="9" id="KW-1185">Reference proteome</keyword>
<proteinExistence type="inferred from homology"/>
<dbReference type="PRINTS" id="PR00792">
    <property type="entry name" value="PEPSIN"/>
</dbReference>
<keyword evidence="5" id="KW-0645">Protease</keyword>
<dbReference type="InterPro" id="IPR033121">
    <property type="entry name" value="PEPTIDASE_A1"/>
</dbReference>
<evidence type="ECO:0000259" key="7">
    <source>
        <dbReference type="PROSITE" id="PS51767"/>
    </source>
</evidence>
<dbReference type="PROSITE" id="PS51767">
    <property type="entry name" value="PEPTIDASE_A1"/>
    <property type="match status" value="1"/>
</dbReference>
<evidence type="ECO:0000313" key="8">
    <source>
        <dbReference type="EMBL" id="SPJ85380.1"/>
    </source>
</evidence>
<dbReference type="PROSITE" id="PS00141">
    <property type="entry name" value="ASP_PROTEASE"/>
    <property type="match status" value="1"/>
</dbReference>
<evidence type="ECO:0000256" key="1">
    <source>
        <dbReference type="ARBA" id="ARBA00007447"/>
    </source>
</evidence>
<protein>
    <recommendedName>
        <fullName evidence="7">Peptidase A1 domain-containing protein</fullName>
    </recommendedName>
</protein>
<accession>A0AAE8MHQ1</accession>
<dbReference type="InterPro" id="IPR001969">
    <property type="entry name" value="Aspartic_peptidase_AS"/>
</dbReference>
<dbReference type="GO" id="GO:0000324">
    <property type="term" value="C:fungal-type vacuole"/>
    <property type="evidence" value="ECO:0007669"/>
    <property type="project" value="TreeGrafter"/>
</dbReference>
<dbReference type="SUPFAM" id="SSF50630">
    <property type="entry name" value="Acid proteases"/>
    <property type="match status" value="1"/>
</dbReference>
<dbReference type="InterPro" id="IPR034164">
    <property type="entry name" value="Pepsin-like_dom"/>
</dbReference>
<dbReference type="AlphaFoldDB" id="A0AAE8MHQ1"/>
<dbReference type="GO" id="GO:0004190">
    <property type="term" value="F:aspartic-type endopeptidase activity"/>
    <property type="evidence" value="ECO:0007669"/>
    <property type="project" value="UniProtKB-KW"/>
</dbReference>
<dbReference type="GO" id="GO:0006508">
    <property type="term" value="P:proteolysis"/>
    <property type="evidence" value="ECO:0007669"/>
    <property type="project" value="UniProtKB-KW"/>
</dbReference>
<dbReference type="Proteomes" id="UP001187734">
    <property type="component" value="Unassembled WGS sequence"/>
</dbReference>
<keyword evidence="2 5" id="KW-0064">Aspartyl protease</keyword>
<dbReference type="PANTHER" id="PTHR47966">
    <property type="entry name" value="BETA-SITE APP-CLEAVING ENZYME, ISOFORM A-RELATED"/>
    <property type="match status" value="1"/>
</dbReference>
<dbReference type="Pfam" id="PF00026">
    <property type="entry name" value="Asp"/>
    <property type="match status" value="1"/>
</dbReference>
<evidence type="ECO:0000256" key="6">
    <source>
        <dbReference type="SAM" id="SignalP"/>
    </source>
</evidence>
<keyword evidence="6" id="KW-0732">Signal</keyword>
<dbReference type="CDD" id="cd05471">
    <property type="entry name" value="pepsin_like"/>
    <property type="match status" value="1"/>
</dbReference>
<feature type="signal peptide" evidence="6">
    <location>
        <begin position="1"/>
        <end position="22"/>
    </location>
</feature>
<evidence type="ECO:0000313" key="9">
    <source>
        <dbReference type="Proteomes" id="UP001187734"/>
    </source>
</evidence>
<dbReference type="Gene3D" id="2.40.70.10">
    <property type="entry name" value="Acid Proteases"/>
    <property type="match status" value="2"/>
</dbReference>
<reference evidence="8" key="1">
    <citation type="submission" date="2018-03" db="EMBL/GenBank/DDBJ databases">
        <authorList>
            <person name="Guldener U."/>
        </authorList>
    </citation>
    <scope>NUCLEOTIDE SEQUENCE</scope>
</reference>
<dbReference type="PANTHER" id="PTHR47966:SF47">
    <property type="entry name" value="ENDOPEPTIDASE, PUTATIVE (AFU_ORTHOLOGUE AFUA_3G01220)-RELATED"/>
    <property type="match status" value="1"/>
</dbReference>
<feature type="domain" description="Peptidase A1" evidence="7">
    <location>
        <begin position="49"/>
        <end position="416"/>
    </location>
</feature>
<dbReference type="InterPro" id="IPR001461">
    <property type="entry name" value="Aspartic_peptidase_A1"/>
</dbReference>
<feature type="disulfide bond" evidence="4">
    <location>
        <begin position="344"/>
        <end position="376"/>
    </location>
</feature>
<name>A0AAE8MHQ1_9HYPO</name>
<dbReference type="EMBL" id="ONZP01000466">
    <property type="protein sequence ID" value="SPJ85380.1"/>
    <property type="molecule type" value="Genomic_DNA"/>
</dbReference>
<comment type="caution">
    <text evidence="8">The sequence shown here is derived from an EMBL/GenBank/DDBJ whole genome shotgun (WGS) entry which is preliminary data.</text>
</comment>
<comment type="similarity">
    <text evidence="1 5">Belongs to the peptidase A1 family.</text>
</comment>
<sequence length="464" mass="49862">MHSSFNLVLAVAFLSTAEFVSGSALALRRRASEQSNPAPLRATEYGTIYDVEVQFGNQSFMLLVDTGSSDTWVLETGYQCINSSNNLVQPQANCNYASAYNLPSSFQAKNNQTFGVKYGTGIAMGMVGYENLTMGGIKVTNQTVGIVNSTNDIGDGLRSGLLGLAYPQLTSAHPGLNYPNDSLIINRDIYDPFLQTMHRQGLVEPWFSLALERLPANTSTGDGGYMGLGKLPPVHHSDEWTTVPVEIAKSIPEAFYKNGKPVRTWWTLTIDAVTWGPANASSKASSSSTLLTTNTTINSTAFQAVVDSGNRNDVFPLELAEKINAAFDPPAVYNKARDAFVVDCDAKAPALGVVIDGKTFWHDQRDLIVWAKDGVCTSGVGATKTALGIDVHFLGDVFLKNVVSVFDFGKNEMRFAARVDESNSTDGGKGNDGEIPVSSDGLPLSMSRAAAYAGLLGFWSFVVL</sequence>
<gene>
    <name evidence="8" type="ORF">FTOL_11161</name>
</gene>
<dbReference type="InterPro" id="IPR021109">
    <property type="entry name" value="Peptidase_aspartic_dom_sf"/>
</dbReference>
<evidence type="ECO:0000256" key="3">
    <source>
        <dbReference type="PIRSR" id="PIRSR601461-1"/>
    </source>
</evidence>
<feature type="active site" evidence="3">
    <location>
        <position position="307"/>
    </location>
</feature>
<keyword evidence="5" id="KW-0378">Hydrolase</keyword>